<name>A0AAV7XIF8_9NEOP</name>
<dbReference type="Proteomes" id="UP001075354">
    <property type="component" value="Chromosome 10"/>
</dbReference>
<dbReference type="GO" id="GO:0005576">
    <property type="term" value="C:extracellular region"/>
    <property type="evidence" value="ECO:0007669"/>
    <property type="project" value="InterPro"/>
</dbReference>
<feature type="domain" description="Chitin-binding type-2" evidence="2">
    <location>
        <begin position="22"/>
        <end position="75"/>
    </location>
</feature>
<protein>
    <recommendedName>
        <fullName evidence="2">Chitin-binding type-2 domain-containing protein</fullName>
    </recommendedName>
</protein>
<proteinExistence type="predicted"/>
<feature type="signal peptide" evidence="1">
    <location>
        <begin position="1"/>
        <end position="22"/>
    </location>
</feature>
<reference evidence="3" key="1">
    <citation type="submission" date="2022-12" db="EMBL/GenBank/DDBJ databases">
        <title>Chromosome-level genome assembly of the bean flower thrips Megalurothrips usitatus.</title>
        <authorList>
            <person name="Ma L."/>
            <person name="Liu Q."/>
            <person name="Li H."/>
            <person name="Cai W."/>
        </authorList>
    </citation>
    <scope>NUCLEOTIDE SEQUENCE</scope>
    <source>
        <strain evidence="3">Cailab_2022a</strain>
    </source>
</reference>
<dbReference type="InterPro" id="IPR002557">
    <property type="entry name" value="Chitin-bd_dom"/>
</dbReference>
<dbReference type="AlphaFoldDB" id="A0AAV7XIF8"/>
<dbReference type="Gene3D" id="2.170.140.10">
    <property type="entry name" value="Chitin binding domain"/>
    <property type="match status" value="1"/>
</dbReference>
<keyword evidence="1" id="KW-0732">Signal</keyword>
<accession>A0AAV7XIF8</accession>
<keyword evidence="4" id="KW-1185">Reference proteome</keyword>
<organism evidence="3 4">
    <name type="scientific">Megalurothrips usitatus</name>
    <name type="common">bean blossom thrips</name>
    <dbReference type="NCBI Taxonomy" id="439358"/>
    <lineage>
        <taxon>Eukaryota</taxon>
        <taxon>Metazoa</taxon>
        <taxon>Ecdysozoa</taxon>
        <taxon>Arthropoda</taxon>
        <taxon>Hexapoda</taxon>
        <taxon>Insecta</taxon>
        <taxon>Pterygota</taxon>
        <taxon>Neoptera</taxon>
        <taxon>Paraneoptera</taxon>
        <taxon>Thysanoptera</taxon>
        <taxon>Terebrantia</taxon>
        <taxon>Thripoidea</taxon>
        <taxon>Thripidae</taxon>
        <taxon>Megalurothrips</taxon>
    </lineage>
</organism>
<dbReference type="GO" id="GO:0008061">
    <property type="term" value="F:chitin binding"/>
    <property type="evidence" value="ECO:0007669"/>
    <property type="project" value="InterPro"/>
</dbReference>
<feature type="chain" id="PRO_5043865984" description="Chitin-binding type-2 domain-containing protein" evidence="1">
    <location>
        <begin position="23"/>
        <end position="93"/>
    </location>
</feature>
<evidence type="ECO:0000256" key="1">
    <source>
        <dbReference type="SAM" id="SignalP"/>
    </source>
</evidence>
<evidence type="ECO:0000313" key="3">
    <source>
        <dbReference type="EMBL" id="KAJ1523422.1"/>
    </source>
</evidence>
<comment type="caution">
    <text evidence="3">The sequence shown here is derived from an EMBL/GenBank/DDBJ whole genome shotgun (WGS) entry which is preliminary data.</text>
</comment>
<dbReference type="PROSITE" id="PS50940">
    <property type="entry name" value="CHIT_BIND_II"/>
    <property type="match status" value="1"/>
</dbReference>
<sequence>MEQRRVCMLAVVVALLLWYSEGQNCTGNARYSWTPGACTNQYYLCYSPTPGVANYTTWNYTCPGTSMFNEATQKCSSSCLLLPTTTPAATAMG</sequence>
<evidence type="ECO:0000259" key="2">
    <source>
        <dbReference type="PROSITE" id="PS50940"/>
    </source>
</evidence>
<gene>
    <name evidence="3" type="ORF">ONE63_001285</name>
</gene>
<dbReference type="EMBL" id="JAPTSV010000010">
    <property type="protein sequence ID" value="KAJ1523422.1"/>
    <property type="molecule type" value="Genomic_DNA"/>
</dbReference>
<evidence type="ECO:0000313" key="4">
    <source>
        <dbReference type="Proteomes" id="UP001075354"/>
    </source>
</evidence>